<feature type="region of interest" description="Disordered" evidence="1">
    <location>
        <begin position="1"/>
        <end position="181"/>
    </location>
</feature>
<feature type="region of interest" description="Disordered" evidence="1">
    <location>
        <begin position="279"/>
        <end position="307"/>
    </location>
</feature>
<dbReference type="HOGENOM" id="CLU_649138_0_0_1"/>
<evidence type="ECO:0000256" key="1">
    <source>
        <dbReference type="SAM" id="MobiDB-lite"/>
    </source>
</evidence>
<dbReference type="EMBL" id="JH687552">
    <property type="protein sequence ID" value="EIN04904.1"/>
    <property type="molecule type" value="Genomic_DNA"/>
</dbReference>
<evidence type="ECO:0000313" key="2">
    <source>
        <dbReference type="EMBL" id="EIN04904.1"/>
    </source>
</evidence>
<accession>R7S4T9</accession>
<feature type="compositionally biased region" description="Low complexity" evidence="1">
    <location>
        <begin position="281"/>
        <end position="290"/>
    </location>
</feature>
<keyword evidence="3" id="KW-1185">Reference proteome</keyword>
<reference evidence="3" key="1">
    <citation type="journal article" date="2012" name="Science">
        <title>The Paleozoic origin of enzymatic lignin decomposition reconstructed from 31 fungal genomes.</title>
        <authorList>
            <person name="Floudas D."/>
            <person name="Binder M."/>
            <person name="Riley R."/>
            <person name="Barry K."/>
            <person name="Blanchette R.A."/>
            <person name="Henrissat B."/>
            <person name="Martinez A.T."/>
            <person name="Otillar R."/>
            <person name="Spatafora J.W."/>
            <person name="Yadav J.S."/>
            <person name="Aerts A."/>
            <person name="Benoit I."/>
            <person name="Boyd A."/>
            <person name="Carlson A."/>
            <person name="Copeland A."/>
            <person name="Coutinho P.M."/>
            <person name="de Vries R.P."/>
            <person name="Ferreira P."/>
            <person name="Findley K."/>
            <person name="Foster B."/>
            <person name="Gaskell J."/>
            <person name="Glotzer D."/>
            <person name="Gorecki P."/>
            <person name="Heitman J."/>
            <person name="Hesse C."/>
            <person name="Hori C."/>
            <person name="Igarashi K."/>
            <person name="Jurgens J.A."/>
            <person name="Kallen N."/>
            <person name="Kersten P."/>
            <person name="Kohler A."/>
            <person name="Kuees U."/>
            <person name="Kumar T.K.A."/>
            <person name="Kuo A."/>
            <person name="LaButti K."/>
            <person name="Larrondo L.F."/>
            <person name="Lindquist E."/>
            <person name="Ling A."/>
            <person name="Lombard V."/>
            <person name="Lucas S."/>
            <person name="Lundell T."/>
            <person name="Martin R."/>
            <person name="McLaughlin D.J."/>
            <person name="Morgenstern I."/>
            <person name="Morin E."/>
            <person name="Murat C."/>
            <person name="Nagy L.G."/>
            <person name="Nolan M."/>
            <person name="Ohm R.A."/>
            <person name="Patyshakuliyeva A."/>
            <person name="Rokas A."/>
            <person name="Ruiz-Duenas F.J."/>
            <person name="Sabat G."/>
            <person name="Salamov A."/>
            <person name="Samejima M."/>
            <person name="Schmutz J."/>
            <person name="Slot J.C."/>
            <person name="St John F."/>
            <person name="Stenlid J."/>
            <person name="Sun H."/>
            <person name="Sun S."/>
            <person name="Syed K."/>
            <person name="Tsang A."/>
            <person name="Wiebenga A."/>
            <person name="Young D."/>
            <person name="Pisabarro A."/>
            <person name="Eastwood D.C."/>
            <person name="Martin F."/>
            <person name="Cullen D."/>
            <person name="Grigoriev I.V."/>
            <person name="Hibbett D.S."/>
        </authorList>
    </citation>
    <scope>NUCLEOTIDE SEQUENCE [LARGE SCALE GENOMIC DNA]</scope>
    <source>
        <strain evidence="3">HHB-11173 SS5</strain>
    </source>
</reference>
<dbReference type="RefSeq" id="XP_007387827.1">
    <property type="nucleotide sequence ID" value="XM_007387765.1"/>
</dbReference>
<feature type="compositionally biased region" description="Low complexity" evidence="1">
    <location>
        <begin position="1"/>
        <end position="24"/>
    </location>
</feature>
<proteinExistence type="predicted"/>
<sequence>MSQRRAVAAHSADPVAPAAPSTVDLWADRQPGRSRAPATLNISHPPQPLPEVGASILNSRPLSPLRRAGSDPSPSFRGLPRQTPSSLVRRHSKPQLPSRPSSSRDAQLKIRMQAHDDCGAEEVSGAPSRPSQDRATPSSSSPSRPASSSELPTVLAAASPPARIPREKQLRLANPDEDAAEEKSAVAEHLRAVDRDAEEHETNARIYRALESEIQSLIDAQQQPCTLCLCTSATITYEPEPEAGFSSEVLAACSIQEAGQSSPTASGDELPVTIGCASEVSSSRTTTSAARHSDASTDAPPRRAPSPIFVPVQPLRLPATHSRSTATAAPAEPVNTAAPLPQFRDLPTRHLDRISFPPDYTAALAQPAYTEPEPSASSLRNEVEALRAEIARLQFLQDRLVMEIHGVSSPPPTYRSSLDTSSA</sequence>
<dbReference type="AlphaFoldDB" id="R7S4T9"/>
<gene>
    <name evidence="2" type="ORF">PUNSTDRAFT_138097</name>
</gene>
<organism evidence="2 3">
    <name type="scientific">Punctularia strigosozonata (strain HHB-11173)</name>
    <name type="common">White-rot fungus</name>
    <dbReference type="NCBI Taxonomy" id="741275"/>
    <lineage>
        <taxon>Eukaryota</taxon>
        <taxon>Fungi</taxon>
        <taxon>Dikarya</taxon>
        <taxon>Basidiomycota</taxon>
        <taxon>Agaricomycotina</taxon>
        <taxon>Agaricomycetes</taxon>
        <taxon>Corticiales</taxon>
        <taxon>Punctulariaceae</taxon>
        <taxon>Punctularia</taxon>
    </lineage>
</organism>
<dbReference type="GeneID" id="18879986"/>
<dbReference type="KEGG" id="psq:PUNSTDRAFT_138097"/>
<feature type="compositionally biased region" description="Low complexity" evidence="1">
    <location>
        <begin position="137"/>
        <end position="149"/>
    </location>
</feature>
<protein>
    <submittedName>
        <fullName evidence="2">Uncharacterized protein</fullName>
    </submittedName>
</protein>
<evidence type="ECO:0000313" key="3">
    <source>
        <dbReference type="Proteomes" id="UP000054196"/>
    </source>
</evidence>
<name>R7S4T9_PUNST</name>
<dbReference type="Proteomes" id="UP000054196">
    <property type="component" value="Unassembled WGS sequence"/>
</dbReference>